<comment type="caution">
    <text evidence="1">The sequence shown here is derived from an EMBL/GenBank/DDBJ whole genome shotgun (WGS) entry which is preliminary data.</text>
</comment>
<protein>
    <submittedName>
        <fullName evidence="1">Uncharacterized protein</fullName>
    </submittedName>
</protein>
<name>A0A2I1H0G9_9GLOM</name>
<organism evidence="1 2">
    <name type="scientific">Rhizophagus irregularis</name>
    <dbReference type="NCBI Taxonomy" id="588596"/>
    <lineage>
        <taxon>Eukaryota</taxon>
        <taxon>Fungi</taxon>
        <taxon>Fungi incertae sedis</taxon>
        <taxon>Mucoromycota</taxon>
        <taxon>Glomeromycotina</taxon>
        <taxon>Glomeromycetes</taxon>
        <taxon>Glomerales</taxon>
        <taxon>Glomeraceae</taxon>
        <taxon>Rhizophagus</taxon>
    </lineage>
</organism>
<dbReference type="EMBL" id="LLXI01001196">
    <property type="protein sequence ID" value="PKY52393.1"/>
    <property type="molecule type" value="Genomic_DNA"/>
</dbReference>
<evidence type="ECO:0000313" key="1">
    <source>
        <dbReference type="EMBL" id="PKY52393.1"/>
    </source>
</evidence>
<reference evidence="1 2" key="1">
    <citation type="submission" date="2015-10" db="EMBL/GenBank/DDBJ databases">
        <title>Genome analyses suggest a sexual origin of heterokaryosis in a supposedly ancient asexual fungus.</title>
        <authorList>
            <person name="Ropars J."/>
            <person name="Sedzielewska K."/>
            <person name="Noel J."/>
            <person name="Charron P."/>
            <person name="Farinelli L."/>
            <person name="Marton T."/>
            <person name="Kruger M."/>
            <person name="Pelin A."/>
            <person name="Brachmann A."/>
            <person name="Corradi N."/>
        </authorList>
    </citation>
    <scope>NUCLEOTIDE SEQUENCE [LARGE SCALE GENOMIC DNA]</scope>
    <source>
        <strain evidence="1 2">A4</strain>
    </source>
</reference>
<evidence type="ECO:0000313" key="2">
    <source>
        <dbReference type="Proteomes" id="UP000234323"/>
    </source>
</evidence>
<proteinExistence type="predicted"/>
<gene>
    <name evidence="1" type="ORF">RhiirA4_469997</name>
</gene>
<dbReference type="Proteomes" id="UP000234323">
    <property type="component" value="Unassembled WGS sequence"/>
</dbReference>
<keyword evidence="2" id="KW-1185">Reference proteome</keyword>
<dbReference type="AlphaFoldDB" id="A0A2I1H0G9"/>
<accession>A0A2I1H0G9</accession>
<sequence length="95" mass="11202">MMLRRLQKVNNSLLWQAIPDELAKSGVDNSIDISISSAEVKTQRGYIMFNNEFIINRNIRKTLKKLINFWNIKKQISHRSLKVIKDFTFKLYATD</sequence>